<dbReference type="AlphaFoldDB" id="G0HC25"/>
<dbReference type="InterPro" id="IPR041581">
    <property type="entry name" value="Glyoxalase_6"/>
</dbReference>
<name>G0HC25_CORVD</name>
<feature type="region of interest" description="Disordered" evidence="1">
    <location>
        <begin position="1"/>
        <end position="29"/>
    </location>
</feature>
<sequence>MRLRSGPPPTIDRSRDAEPGVVGLTTPVDTTTTRQVKITFDCGEPAAVAESRKAPLGYGDPPVPPRFDCWEAFNSSLPEEDQGSPWACQDPEGVGPRPFFQRVPGPETVGNHVHLDVRVGTGLRGDEPIVALEAKATRLEASGAPRAHLVRVPQGVCGRRVW</sequence>
<dbReference type="RefSeq" id="WP_014009070.1">
    <property type="nucleotide sequence ID" value="NC_015859.1"/>
</dbReference>
<protein>
    <recommendedName>
        <fullName evidence="2">Glyoxalase-like domain-containing protein</fullName>
    </recommendedName>
</protein>
<feature type="compositionally biased region" description="Pro residues" evidence="1">
    <location>
        <begin position="1"/>
        <end position="10"/>
    </location>
</feature>
<feature type="domain" description="Glyoxalase-like" evidence="2">
    <location>
        <begin position="38"/>
        <end position="147"/>
    </location>
</feature>
<proteinExistence type="predicted"/>
<dbReference type="STRING" id="858619.CVAR_0530"/>
<feature type="region of interest" description="Disordered" evidence="1">
    <location>
        <begin position="77"/>
        <end position="107"/>
    </location>
</feature>
<gene>
    <name evidence="3" type="ordered locus">CVAR_0530</name>
</gene>
<organism evidence="3 4">
    <name type="scientific">Corynebacterium variabile (strain DSM 44702 / CIP 107183 / JCM 12073 / NCIMB 30131)</name>
    <name type="common">Corynebacterium mooreparkense</name>
    <dbReference type="NCBI Taxonomy" id="858619"/>
    <lineage>
        <taxon>Bacteria</taxon>
        <taxon>Bacillati</taxon>
        <taxon>Actinomycetota</taxon>
        <taxon>Actinomycetes</taxon>
        <taxon>Mycobacteriales</taxon>
        <taxon>Corynebacteriaceae</taxon>
        <taxon>Corynebacterium</taxon>
    </lineage>
</organism>
<dbReference type="eggNOG" id="COG0346">
    <property type="taxonomic scope" value="Bacteria"/>
</dbReference>
<accession>G0HC25</accession>
<reference evidence="3 4" key="1">
    <citation type="journal article" date="2011" name="BMC Genomics">
        <title>Complete genome sequence of Corynebacterium variabile DSM 44702 isolated from the surface of smear-ripened cheeses and insights into cheese ripening and flavor generation.</title>
        <authorList>
            <person name="Schroeder J."/>
            <person name="Maus I."/>
            <person name="Trost E."/>
            <person name="Tauch A."/>
        </authorList>
    </citation>
    <scope>NUCLEOTIDE SEQUENCE [LARGE SCALE GENOMIC DNA]</scope>
    <source>
        <strain evidence="4">DSM 44702 / JCM 12073 / NCIMB 30131</strain>
    </source>
</reference>
<dbReference type="Pfam" id="PF18029">
    <property type="entry name" value="Glyoxalase_6"/>
    <property type="match status" value="1"/>
</dbReference>
<dbReference type="Proteomes" id="UP000006659">
    <property type="component" value="Chromosome"/>
</dbReference>
<dbReference type="HOGENOM" id="CLU_108054_1_0_11"/>
<dbReference type="EMBL" id="CP002917">
    <property type="protein sequence ID" value="AEK35880.1"/>
    <property type="molecule type" value="Genomic_DNA"/>
</dbReference>
<evidence type="ECO:0000313" key="4">
    <source>
        <dbReference type="Proteomes" id="UP000006659"/>
    </source>
</evidence>
<evidence type="ECO:0000256" key="1">
    <source>
        <dbReference type="SAM" id="MobiDB-lite"/>
    </source>
</evidence>
<dbReference type="KEGG" id="cva:CVAR_0530"/>
<evidence type="ECO:0000313" key="3">
    <source>
        <dbReference type="EMBL" id="AEK35880.1"/>
    </source>
</evidence>
<evidence type="ECO:0000259" key="2">
    <source>
        <dbReference type="Pfam" id="PF18029"/>
    </source>
</evidence>